<organism evidence="1 2">
    <name type="scientific">Rhodocollybia butyracea</name>
    <dbReference type="NCBI Taxonomy" id="206335"/>
    <lineage>
        <taxon>Eukaryota</taxon>
        <taxon>Fungi</taxon>
        <taxon>Dikarya</taxon>
        <taxon>Basidiomycota</taxon>
        <taxon>Agaricomycotina</taxon>
        <taxon>Agaricomycetes</taxon>
        <taxon>Agaricomycetidae</taxon>
        <taxon>Agaricales</taxon>
        <taxon>Marasmiineae</taxon>
        <taxon>Omphalotaceae</taxon>
        <taxon>Rhodocollybia</taxon>
    </lineage>
</organism>
<accession>A0A9P5TWG9</accession>
<protein>
    <submittedName>
        <fullName evidence="1">Uncharacterized protein</fullName>
    </submittedName>
</protein>
<dbReference type="Proteomes" id="UP000772434">
    <property type="component" value="Unassembled WGS sequence"/>
</dbReference>
<proteinExistence type="predicted"/>
<dbReference type="AlphaFoldDB" id="A0A9P5TWG9"/>
<gene>
    <name evidence="1" type="ORF">BDP27DRAFT_106303</name>
</gene>
<comment type="caution">
    <text evidence="1">The sequence shown here is derived from an EMBL/GenBank/DDBJ whole genome shotgun (WGS) entry which is preliminary data.</text>
</comment>
<name>A0A9P5TWG9_9AGAR</name>
<sequence>MTRTDRSAFPARGTIYSASGLRGSINSQSRLTSFNIQSLLLFGIISTTLNSAALTTSFHLRDFSIHLPGLFSNVHCSDLLQIEVDGKVGMLLGCFGDEGYVEGGGKMRKQTTVLCQHGFFFGNQDSCRLQCLSSSQHLWFIVRSCIATCFTPSSLWMALEVAKSGS</sequence>
<evidence type="ECO:0000313" key="1">
    <source>
        <dbReference type="EMBL" id="KAF9021044.1"/>
    </source>
</evidence>
<evidence type="ECO:0000313" key="2">
    <source>
        <dbReference type="Proteomes" id="UP000772434"/>
    </source>
</evidence>
<dbReference type="EMBL" id="JADNRY010001109">
    <property type="protein sequence ID" value="KAF9021044.1"/>
    <property type="molecule type" value="Genomic_DNA"/>
</dbReference>
<keyword evidence="2" id="KW-1185">Reference proteome</keyword>
<reference evidence="1" key="1">
    <citation type="submission" date="2020-11" db="EMBL/GenBank/DDBJ databases">
        <authorList>
            <consortium name="DOE Joint Genome Institute"/>
            <person name="Ahrendt S."/>
            <person name="Riley R."/>
            <person name="Andreopoulos W."/>
            <person name="Labutti K."/>
            <person name="Pangilinan J."/>
            <person name="Ruiz-Duenas F.J."/>
            <person name="Barrasa J.M."/>
            <person name="Sanchez-Garcia M."/>
            <person name="Camarero S."/>
            <person name="Miyauchi S."/>
            <person name="Serrano A."/>
            <person name="Linde D."/>
            <person name="Babiker R."/>
            <person name="Drula E."/>
            <person name="Ayuso-Fernandez I."/>
            <person name="Pacheco R."/>
            <person name="Padilla G."/>
            <person name="Ferreira P."/>
            <person name="Barriuso J."/>
            <person name="Kellner H."/>
            <person name="Castanera R."/>
            <person name="Alfaro M."/>
            <person name="Ramirez L."/>
            <person name="Pisabarro A.G."/>
            <person name="Kuo A."/>
            <person name="Tritt A."/>
            <person name="Lipzen A."/>
            <person name="He G."/>
            <person name="Yan M."/>
            <person name="Ng V."/>
            <person name="Cullen D."/>
            <person name="Martin F."/>
            <person name="Rosso M.-N."/>
            <person name="Henrissat B."/>
            <person name="Hibbett D."/>
            <person name="Martinez A.T."/>
            <person name="Grigoriev I.V."/>
        </authorList>
    </citation>
    <scope>NUCLEOTIDE SEQUENCE</scope>
    <source>
        <strain evidence="1">AH 40177</strain>
    </source>
</reference>